<dbReference type="InterPro" id="IPR002347">
    <property type="entry name" value="SDR_fam"/>
</dbReference>
<dbReference type="STRING" id="136037.A0A067QT19"/>
<accession>A0A067QT19</accession>
<dbReference type="SUPFAM" id="SSF51735">
    <property type="entry name" value="NAD(P)-binding Rossmann-fold domains"/>
    <property type="match status" value="1"/>
</dbReference>
<keyword evidence="4" id="KW-1185">Reference proteome</keyword>
<evidence type="ECO:0000256" key="1">
    <source>
        <dbReference type="ARBA" id="ARBA00023002"/>
    </source>
</evidence>
<dbReference type="Pfam" id="PF00106">
    <property type="entry name" value="adh_short"/>
    <property type="match status" value="2"/>
</dbReference>
<dbReference type="PRINTS" id="PR00081">
    <property type="entry name" value="GDHRDH"/>
</dbReference>
<sequence length="321" mass="35277">MLSRKCSSKARLDGRTAVVTGANSGIGKATALDLFRRGGRIILACRDLKRAQEAVDDIRRQTSGIEGLGELVIVHLDLSSLASVRECAKNLLRTEKQIHLLINNAGVCFIPKRLTKDGFEMHLGVNHFGHFLLTSLLLPCIIRSAPARIITVSSKFHTMDPNIPLDDVAWENQTFSTFKAYSQSKLANILFTKELANKLQGTGVTTYAVEPGVVSTDALRYANESMFQGARWLLRMFSPLAKTATQGAQTTIYCAVDEKVVAESGFYYGNCRLSTPSTAARDPERAKMLWDASVRLVGLENWDPFTAGDVFPSDCAENTKL</sequence>
<gene>
    <name evidence="3" type="ORF">L798_12655</name>
</gene>
<dbReference type="InterPro" id="IPR036291">
    <property type="entry name" value="NAD(P)-bd_dom_sf"/>
</dbReference>
<dbReference type="InParanoid" id="A0A067QT19"/>
<reference evidence="3 4" key="1">
    <citation type="journal article" date="2014" name="Nat. Commun.">
        <title>Molecular traces of alternative social organization in a termite genome.</title>
        <authorList>
            <person name="Terrapon N."/>
            <person name="Li C."/>
            <person name="Robertson H.M."/>
            <person name="Ji L."/>
            <person name="Meng X."/>
            <person name="Booth W."/>
            <person name="Chen Z."/>
            <person name="Childers C.P."/>
            <person name="Glastad K.M."/>
            <person name="Gokhale K."/>
            <person name="Gowin J."/>
            <person name="Gronenberg W."/>
            <person name="Hermansen R.A."/>
            <person name="Hu H."/>
            <person name="Hunt B.G."/>
            <person name="Huylmans A.K."/>
            <person name="Khalil S.M."/>
            <person name="Mitchell R.D."/>
            <person name="Munoz-Torres M.C."/>
            <person name="Mustard J.A."/>
            <person name="Pan H."/>
            <person name="Reese J.T."/>
            <person name="Scharf M.E."/>
            <person name="Sun F."/>
            <person name="Vogel H."/>
            <person name="Xiao J."/>
            <person name="Yang W."/>
            <person name="Yang Z."/>
            <person name="Yang Z."/>
            <person name="Zhou J."/>
            <person name="Zhu J."/>
            <person name="Brent C.S."/>
            <person name="Elsik C.G."/>
            <person name="Goodisman M.A."/>
            <person name="Liberles D.A."/>
            <person name="Roe R.M."/>
            <person name="Vargo E.L."/>
            <person name="Vilcinskas A."/>
            <person name="Wang J."/>
            <person name="Bornberg-Bauer E."/>
            <person name="Korb J."/>
            <person name="Zhang G."/>
            <person name="Liebig J."/>
        </authorList>
    </citation>
    <scope>NUCLEOTIDE SEQUENCE [LARGE SCALE GENOMIC DNA]</scope>
    <source>
        <tissue evidence="3">Whole organism</tissue>
    </source>
</reference>
<name>A0A067QT19_ZOONE</name>
<dbReference type="OMA" id="CKVYLAC"/>
<dbReference type="PANTHER" id="PTHR43157">
    <property type="entry name" value="PHOSPHATIDYLINOSITOL-GLYCAN BIOSYNTHESIS CLASS F PROTEIN-RELATED"/>
    <property type="match status" value="1"/>
</dbReference>
<comment type="similarity">
    <text evidence="2">Belongs to the short-chain dehydrogenases/reductases (SDR) family.</text>
</comment>
<protein>
    <submittedName>
        <fullName evidence="3">Retinol dehydrogenase 12</fullName>
    </submittedName>
</protein>
<dbReference type="eggNOG" id="KOG1208">
    <property type="taxonomic scope" value="Eukaryota"/>
</dbReference>
<dbReference type="GO" id="GO:0016491">
    <property type="term" value="F:oxidoreductase activity"/>
    <property type="evidence" value="ECO:0007669"/>
    <property type="project" value="UniProtKB-KW"/>
</dbReference>
<dbReference type="Proteomes" id="UP000027135">
    <property type="component" value="Unassembled WGS sequence"/>
</dbReference>
<dbReference type="OrthoDB" id="191139at2759"/>
<evidence type="ECO:0000256" key="2">
    <source>
        <dbReference type="RuleBase" id="RU000363"/>
    </source>
</evidence>
<organism evidence="3 4">
    <name type="scientific">Zootermopsis nevadensis</name>
    <name type="common">Dampwood termite</name>
    <dbReference type="NCBI Taxonomy" id="136037"/>
    <lineage>
        <taxon>Eukaryota</taxon>
        <taxon>Metazoa</taxon>
        <taxon>Ecdysozoa</taxon>
        <taxon>Arthropoda</taxon>
        <taxon>Hexapoda</taxon>
        <taxon>Insecta</taxon>
        <taxon>Pterygota</taxon>
        <taxon>Neoptera</taxon>
        <taxon>Polyneoptera</taxon>
        <taxon>Dictyoptera</taxon>
        <taxon>Blattodea</taxon>
        <taxon>Blattoidea</taxon>
        <taxon>Termitoidae</taxon>
        <taxon>Termopsidae</taxon>
        <taxon>Zootermopsis</taxon>
    </lineage>
</organism>
<proteinExistence type="inferred from homology"/>
<evidence type="ECO:0000313" key="4">
    <source>
        <dbReference type="Proteomes" id="UP000027135"/>
    </source>
</evidence>
<evidence type="ECO:0000313" key="3">
    <source>
        <dbReference type="EMBL" id="KDR13065.1"/>
    </source>
</evidence>
<dbReference type="PANTHER" id="PTHR43157:SF73">
    <property type="entry name" value="WW DOMAIN-CONTAINING OXIDOREDUCTASE-LIKE PROTEIN"/>
    <property type="match status" value="1"/>
</dbReference>
<dbReference type="AlphaFoldDB" id="A0A067QT19"/>
<keyword evidence="1" id="KW-0560">Oxidoreductase</keyword>
<dbReference type="PRINTS" id="PR00080">
    <property type="entry name" value="SDRFAMILY"/>
</dbReference>
<dbReference type="EMBL" id="KK852974">
    <property type="protein sequence ID" value="KDR13065.1"/>
    <property type="molecule type" value="Genomic_DNA"/>
</dbReference>
<dbReference type="Gene3D" id="3.40.50.720">
    <property type="entry name" value="NAD(P)-binding Rossmann-like Domain"/>
    <property type="match status" value="1"/>
</dbReference>